<evidence type="ECO:0000256" key="2">
    <source>
        <dbReference type="ARBA" id="ARBA00008665"/>
    </source>
</evidence>
<evidence type="ECO:0000256" key="5">
    <source>
        <dbReference type="ARBA" id="ARBA00022741"/>
    </source>
</evidence>
<keyword evidence="3" id="KW-0963">Cytoplasm</keyword>
<dbReference type="SMART" id="SM00368">
    <property type="entry name" value="LRR_RI"/>
    <property type="match status" value="5"/>
</dbReference>
<keyword evidence="12" id="KW-1185">Reference proteome</keyword>
<dbReference type="Pfam" id="PF13516">
    <property type="entry name" value="LRR_6"/>
    <property type="match status" value="2"/>
</dbReference>
<dbReference type="SUPFAM" id="SSF52047">
    <property type="entry name" value="RNI-like"/>
    <property type="match status" value="1"/>
</dbReference>
<comment type="similarity">
    <text evidence="2">Belongs to the NLRP family.</text>
</comment>
<sequence length="953" mass="108742">MYTVVPPFFEHLGTFWFSNAKNLEVIASVFERSSEVKRLLLCVFQFFQLNLQACPLRLGFQTFRKSNGLLEQIMFENQGDLQRFVKHLEAFAEGQLRRVTEYFHPDLIYVIENDIALVVQELRSSKVITPEQAQIYEKIEKHQDSTAAAEKLVADLASNKALAIGLWKSLCALRRHWSHPNLEVMVGEITRKDQALLKEILLNETGHNLAPEMKACQDEHRRILLEQTKLLKETGQRTQSKGQSFPILNRYVDIKIVADVYFRRQTFQEHEALAAAGELNEYRLRHKMQGELERITPGRLFRWCYRSGRTPHFVMVSGVAGVGKSTLAQKFVFDWATGKHYQKFTFVFFFKFRDLNTVGEKTSLESLIQREYPNLHSKLDTILQEPPKLLFIFDGLDESNSNLDLGRNAEFCAQPGDVKPVGVIVASLLKEKILKGCSVLLTSRPSNLARLERGVLHRVASIVGFLSQEREKYFHNFFGEAAVAKEALAHVRESQVLYTLCYNPSYCWITCTALQPCFTSEAGQPHPLPKTVTQLFVSYIRHVMVNHTKELPERERARKMMIQLGWLAEYGLQHRTLLFDQAQLEAFNVDSSPLVKTFLVENIQSATSPPVVTYSFVHLTVQEFFAALVHYLDFKEDNFRYIMAAVQEAQGGEYEIFLRFLSGLSQFETRAPLESLLGKFSPVTARQVIDWILKTDCSDFLQMERHLDGKKRTLNFFNLLFEAHNKLLVSQALGGDGDASMDFSELYLMPVDCVILAYVLSCCGKIDLLNLDTCFIQNEGLQRLSLELHRIRELRLCNNDLSNPSTKELVSILKHKECRLEILSLAKNALTGQCCKDLSLALLENRTLLNLDLSKNKLQDQGLSDLLKVFRSPQSRIQKLLIQENALSDVSFEALCSALADNTSLRYLDVSGNPFTDMCAEDVHTLILTCPALTEIRYHQASLFLSVFTPKGI</sequence>
<dbReference type="InterPro" id="IPR032675">
    <property type="entry name" value="LRR_dom_sf"/>
</dbReference>
<evidence type="ECO:0000256" key="9">
    <source>
        <dbReference type="ARBA" id="ARBA00023233"/>
    </source>
</evidence>
<dbReference type="Pfam" id="PF05729">
    <property type="entry name" value="NACHT"/>
    <property type="match status" value="1"/>
</dbReference>
<evidence type="ECO:0000256" key="1">
    <source>
        <dbReference type="ARBA" id="ARBA00004110"/>
    </source>
</evidence>
<keyword evidence="6" id="KW-0067">ATP-binding</keyword>
<keyword evidence="7" id="KW-0832">Ubl conjugation</keyword>
<keyword evidence="9" id="KW-1271">Inflammasome</keyword>
<dbReference type="EMBL" id="OX395143">
    <property type="protein sequence ID" value="CAI5798072.1"/>
    <property type="molecule type" value="Genomic_DNA"/>
</dbReference>
<name>A0AA35LLK1_9SAUR</name>
<dbReference type="GO" id="GO:0005524">
    <property type="term" value="F:ATP binding"/>
    <property type="evidence" value="ECO:0007669"/>
    <property type="project" value="UniProtKB-KW"/>
</dbReference>
<comment type="subcellular location">
    <subcellularLocation>
        <location evidence="1">Inflammasome</location>
    </subcellularLocation>
</comment>
<gene>
    <name evidence="11" type="ORF">PODLI_1B035653</name>
</gene>
<evidence type="ECO:0000259" key="10">
    <source>
        <dbReference type="PROSITE" id="PS50837"/>
    </source>
</evidence>
<proteinExistence type="inferred from homology"/>
<dbReference type="Gene3D" id="3.80.10.10">
    <property type="entry name" value="Ribonuclease Inhibitor"/>
    <property type="match status" value="1"/>
</dbReference>
<dbReference type="PANTHER" id="PTHR45690:SF19">
    <property type="entry name" value="NACHT, LRR AND PYD DOMAINS-CONTAINING PROTEIN 3"/>
    <property type="match status" value="1"/>
</dbReference>
<evidence type="ECO:0000256" key="8">
    <source>
        <dbReference type="ARBA" id="ARBA00023198"/>
    </source>
</evidence>
<dbReference type="InterPro" id="IPR007111">
    <property type="entry name" value="NACHT_NTPase"/>
</dbReference>
<accession>A0AA35LLK1</accession>
<dbReference type="PROSITE" id="PS50837">
    <property type="entry name" value="NACHT"/>
    <property type="match status" value="1"/>
</dbReference>
<evidence type="ECO:0000256" key="4">
    <source>
        <dbReference type="ARBA" id="ARBA00022737"/>
    </source>
</evidence>
<reference evidence="11" key="1">
    <citation type="submission" date="2022-12" db="EMBL/GenBank/DDBJ databases">
        <authorList>
            <person name="Alioto T."/>
            <person name="Alioto T."/>
            <person name="Gomez Garrido J."/>
        </authorList>
    </citation>
    <scope>NUCLEOTIDE SEQUENCE</scope>
</reference>
<keyword evidence="8" id="KW-0395">Inflammatory response</keyword>
<dbReference type="PANTHER" id="PTHR45690">
    <property type="entry name" value="NACHT, LRR AND PYD DOMAINS-CONTAINING PROTEIN 12"/>
    <property type="match status" value="1"/>
</dbReference>
<evidence type="ECO:0000256" key="3">
    <source>
        <dbReference type="ARBA" id="ARBA00022490"/>
    </source>
</evidence>
<evidence type="ECO:0000313" key="11">
    <source>
        <dbReference type="EMBL" id="CAI5798072.1"/>
    </source>
</evidence>
<keyword evidence="5" id="KW-0547">Nucleotide-binding</keyword>
<organism evidence="11 12">
    <name type="scientific">Podarcis lilfordi</name>
    <name type="common">Lilford's wall lizard</name>
    <dbReference type="NCBI Taxonomy" id="74358"/>
    <lineage>
        <taxon>Eukaryota</taxon>
        <taxon>Metazoa</taxon>
        <taxon>Chordata</taxon>
        <taxon>Craniata</taxon>
        <taxon>Vertebrata</taxon>
        <taxon>Euteleostomi</taxon>
        <taxon>Lepidosauria</taxon>
        <taxon>Squamata</taxon>
        <taxon>Bifurcata</taxon>
        <taxon>Unidentata</taxon>
        <taxon>Episquamata</taxon>
        <taxon>Laterata</taxon>
        <taxon>Lacertibaenia</taxon>
        <taxon>Lacertidae</taxon>
        <taxon>Podarcis</taxon>
    </lineage>
</organism>
<dbReference type="AlphaFoldDB" id="A0AA35LLK1"/>
<dbReference type="InterPro" id="IPR027417">
    <property type="entry name" value="P-loop_NTPase"/>
</dbReference>
<dbReference type="Proteomes" id="UP001178461">
    <property type="component" value="Chromosome 16"/>
</dbReference>
<evidence type="ECO:0000313" key="12">
    <source>
        <dbReference type="Proteomes" id="UP001178461"/>
    </source>
</evidence>
<dbReference type="InterPro" id="IPR041267">
    <property type="entry name" value="NLRP_HD2"/>
</dbReference>
<evidence type="ECO:0000256" key="6">
    <source>
        <dbReference type="ARBA" id="ARBA00022840"/>
    </source>
</evidence>
<dbReference type="GO" id="GO:0005829">
    <property type="term" value="C:cytosol"/>
    <property type="evidence" value="ECO:0007669"/>
    <property type="project" value="UniProtKB-SubCell"/>
</dbReference>
<dbReference type="Pfam" id="PF17776">
    <property type="entry name" value="NLRC4_HD2"/>
    <property type="match status" value="1"/>
</dbReference>
<protein>
    <submittedName>
        <fullName evidence="11">LRR and PYD domains-containing 3-like isoform X1</fullName>
    </submittedName>
</protein>
<evidence type="ECO:0000256" key="7">
    <source>
        <dbReference type="ARBA" id="ARBA00022843"/>
    </source>
</evidence>
<dbReference type="InterPro" id="IPR001611">
    <property type="entry name" value="Leu-rich_rpt"/>
</dbReference>
<feature type="domain" description="NACHT" evidence="10">
    <location>
        <begin position="312"/>
        <end position="446"/>
    </location>
</feature>
<dbReference type="SUPFAM" id="SSF52540">
    <property type="entry name" value="P-loop containing nucleoside triphosphate hydrolases"/>
    <property type="match status" value="1"/>
</dbReference>
<keyword evidence="4" id="KW-0677">Repeat</keyword>
<dbReference type="InterPro" id="IPR050637">
    <property type="entry name" value="NLRP_innate_immun_reg"/>
</dbReference>
<dbReference type="Gene3D" id="3.40.50.300">
    <property type="entry name" value="P-loop containing nucleotide triphosphate hydrolases"/>
    <property type="match status" value="1"/>
</dbReference>